<dbReference type="RefSeq" id="WP_279253039.1">
    <property type="nucleotide sequence ID" value="NZ_SHNP01000004.1"/>
</dbReference>
<name>A0ABT3SW78_9GAMM</name>
<dbReference type="SUPFAM" id="SSF51735">
    <property type="entry name" value="NAD(P)-binding Rossmann-fold domains"/>
    <property type="match status" value="1"/>
</dbReference>
<dbReference type="SMART" id="SM01003">
    <property type="entry name" value="AlaDh_PNT_N"/>
    <property type="match status" value="1"/>
</dbReference>
<evidence type="ECO:0000259" key="1">
    <source>
        <dbReference type="SMART" id="SM01003"/>
    </source>
</evidence>
<protein>
    <submittedName>
        <fullName evidence="2">Alanine dehydrogenase</fullName>
    </submittedName>
</protein>
<dbReference type="PANTHER" id="PTHR42795">
    <property type="entry name" value="ALANINE DEHYDROGENASE"/>
    <property type="match status" value="1"/>
</dbReference>
<evidence type="ECO:0000313" key="3">
    <source>
        <dbReference type="Proteomes" id="UP001143307"/>
    </source>
</evidence>
<organism evidence="2 3">
    <name type="scientific">Candidatus Seongchinamella marina</name>
    <dbReference type="NCBI Taxonomy" id="2518990"/>
    <lineage>
        <taxon>Bacteria</taxon>
        <taxon>Pseudomonadati</taxon>
        <taxon>Pseudomonadota</taxon>
        <taxon>Gammaproteobacteria</taxon>
        <taxon>Cellvibrionales</taxon>
        <taxon>Halieaceae</taxon>
        <taxon>Seongchinamella</taxon>
    </lineage>
</organism>
<accession>A0ABT3SW78</accession>
<feature type="domain" description="Alanine dehydrogenase/pyridine nucleotide transhydrogenase N-terminal" evidence="1">
    <location>
        <begin position="9"/>
        <end position="131"/>
    </location>
</feature>
<reference evidence="2" key="1">
    <citation type="submission" date="2019-02" db="EMBL/GenBank/DDBJ databases">
        <authorList>
            <person name="Li S.-H."/>
        </authorList>
    </citation>
    <scope>NUCLEOTIDE SEQUENCE</scope>
    <source>
        <strain evidence="2">IMCC8485</strain>
    </source>
</reference>
<dbReference type="EMBL" id="SHNP01000004">
    <property type="protein sequence ID" value="MCX2974244.1"/>
    <property type="molecule type" value="Genomic_DNA"/>
</dbReference>
<dbReference type="Proteomes" id="UP001143307">
    <property type="component" value="Unassembled WGS sequence"/>
</dbReference>
<dbReference type="InterPro" id="IPR036291">
    <property type="entry name" value="NAD(P)-bd_dom_sf"/>
</dbReference>
<proteinExistence type="predicted"/>
<dbReference type="PANTHER" id="PTHR42795:SF1">
    <property type="entry name" value="ALANINE DEHYDROGENASE"/>
    <property type="match status" value="1"/>
</dbReference>
<dbReference type="Pfam" id="PF05222">
    <property type="entry name" value="AlaDh_PNT_N"/>
    <property type="match status" value="1"/>
</dbReference>
<comment type="caution">
    <text evidence="2">The sequence shown here is derived from an EMBL/GenBank/DDBJ whole genome shotgun (WGS) entry which is preliminary data.</text>
</comment>
<dbReference type="Gene3D" id="3.40.50.720">
    <property type="entry name" value="NAD(P)-binding Rossmann-like Domain"/>
    <property type="match status" value="1"/>
</dbReference>
<evidence type="ECO:0000313" key="2">
    <source>
        <dbReference type="EMBL" id="MCX2974244.1"/>
    </source>
</evidence>
<dbReference type="SUPFAM" id="SSF52283">
    <property type="entry name" value="Formate/glycerate dehydrogenase catalytic domain-like"/>
    <property type="match status" value="1"/>
</dbReference>
<keyword evidence="3" id="KW-1185">Reference proteome</keyword>
<gene>
    <name evidence="2" type="ORF">EYC87_11685</name>
</gene>
<dbReference type="InterPro" id="IPR007886">
    <property type="entry name" value="AlaDH/PNT_N"/>
</dbReference>
<sequence>MAKSFRSIGLARECESPENPGALEKRVALTPEDVAALVATGAEVAVEHHAGEGVGFSDEEYRAAGALLQSEDSIYRNKDLLIKFKGPSMASIEKMQPGTTLFCMAHFHSYPQRAALLQERRINVIAMEEVLESPRVQTNTRILGRMAMNKALTPFIKNNTIGGTRVRVLDWTPRLDSAIRRAGNRDPRSLDVLQGNSKHDELTALGSEALYFYDSASFQDNNDILPRLQASGCHLFDMHEFEQNEGEDAIATYRAAHPPLEMGLRRIQCLHETGRAGARYGLELLRKNKPDLDLRYARVAVLGYGNVGQGAIHEAYAQGVGCVHVLGRTHTVKGRIDYWLRNADLVVNGAEQSPALRGINFLISNKQLQQLIPNGSVIIDLVGGSETNRSPVEPVINCSFLTDPHFVQDGVTVSALWGWPMMGMMRETAIRYSDQIRDVLLGPERLVDGLDTLTPGVARALVCGPFQ</sequence>